<accession>A0A165CVC6</accession>
<dbReference type="InParanoid" id="A0A165CVC6"/>
<keyword evidence="4" id="KW-0346">Stress response</keyword>
<evidence type="ECO:0000313" key="5">
    <source>
        <dbReference type="Proteomes" id="UP000077266"/>
    </source>
</evidence>
<dbReference type="Proteomes" id="UP000077266">
    <property type="component" value="Unassembled WGS sequence"/>
</dbReference>
<dbReference type="GO" id="GO:0005524">
    <property type="term" value="F:ATP binding"/>
    <property type="evidence" value="ECO:0007669"/>
    <property type="project" value="UniProtKB-KW"/>
</dbReference>
<dbReference type="GO" id="GO:0140662">
    <property type="term" value="F:ATP-dependent protein folding chaperone"/>
    <property type="evidence" value="ECO:0007669"/>
    <property type="project" value="InterPro"/>
</dbReference>
<evidence type="ECO:0000256" key="3">
    <source>
        <dbReference type="ARBA" id="ARBA00022840"/>
    </source>
</evidence>
<dbReference type="Gene3D" id="3.30.420.40">
    <property type="match status" value="1"/>
</dbReference>
<dbReference type="PRINTS" id="PR00301">
    <property type="entry name" value="HEATSHOCK70"/>
</dbReference>
<keyword evidence="3" id="KW-0067">ATP-binding</keyword>
<gene>
    <name evidence="4" type="ORF">EXIGLDRAFT_809436</name>
</gene>
<dbReference type="STRING" id="1314781.A0A165CVC6"/>
<name>A0A165CVC6_EXIGL</name>
<comment type="similarity">
    <text evidence="1">Belongs to the heat shock protein 70 family.</text>
</comment>
<organism evidence="4 5">
    <name type="scientific">Exidia glandulosa HHB12029</name>
    <dbReference type="NCBI Taxonomy" id="1314781"/>
    <lineage>
        <taxon>Eukaryota</taxon>
        <taxon>Fungi</taxon>
        <taxon>Dikarya</taxon>
        <taxon>Basidiomycota</taxon>
        <taxon>Agaricomycotina</taxon>
        <taxon>Agaricomycetes</taxon>
        <taxon>Auriculariales</taxon>
        <taxon>Exidiaceae</taxon>
        <taxon>Exidia</taxon>
    </lineage>
</organism>
<evidence type="ECO:0000313" key="4">
    <source>
        <dbReference type="EMBL" id="KZV83200.1"/>
    </source>
</evidence>
<dbReference type="PANTHER" id="PTHR19375">
    <property type="entry name" value="HEAT SHOCK PROTEIN 70KDA"/>
    <property type="match status" value="1"/>
</dbReference>
<dbReference type="SUPFAM" id="SSF53067">
    <property type="entry name" value="Actin-like ATPase domain"/>
    <property type="match status" value="1"/>
</dbReference>
<dbReference type="OrthoDB" id="2401965at2759"/>
<keyword evidence="2" id="KW-0547">Nucleotide-binding</keyword>
<reference evidence="4 5" key="1">
    <citation type="journal article" date="2016" name="Mol. Biol. Evol.">
        <title>Comparative Genomics of Early-Diverging Mushroom-Forming Fungi Provides Insights into the Origins of Lignocellulose Decay Capabilities.</title>
        <authorList>
            <person name="Nagy L.G."/>
            <person name="Riley R."/>
            <person name="Tritt A."/>
            <person name="Adam C."/>
            <person name="Daum C."/>
            <person name="Floudas D."/>
            <person name="Sun H."/>
            <person name="Yadav J.S."/>
            <person name="Pangilinan J."/>
            <person name="Larsson K.H."/>
            <person name="Matsuura K."/>
            <person name="Barry K."/>
            <person name="Labutti K."/>
            <person name="Kuo R."/>
            <person name="Ohm R.A."/>
            <person name="Bhattacharya S.S."/>
            <person name="Shirouzu T."/>
            <person name="Yoshinaga Y."/>
            <person name="Martin F.M."/>
            <person name="Grigoriev I.V."/>
            <person name="Hibbett D.S."/>
        </authorList>
    </citation>
    <scope>NUCLEOTIDE SEQUENCE [LARGE SCALE GENOMIC DNA]</scope>
    <source>
        <strain evidence="4 5">HHB12029</strain>
    </source>
</reference>
<dbReference type="FunFam" id="3.30.420.40:FF:000028">
    <property type="entry name" value="heat shock 70 kDa protein-like"/>
    <property type="match status" value="1"/>
</dbReference>
<keyword evidence="5" id="KW-1185">Reference proteome</keyword>
<protein>
    <submittedName>
        <fullName evidence="4">Heat shock protein 70</fullName>
    </submittedName>
</protein>
<proteinExistence type="inferred from homology"/>
<sequence length="74" mass="8268">EGNRTTPSYVMFSGSERLIGDAVKNQTAMNPYNTAFDAKDRFGRRFDDAGVQADMKHFPFKIINNGGKPVIEVK</sequence>
<dbReference type="Pfam" id="PF00012">
    <property type="entry name" value="HSP70"/>
    <property type="match status" value="1"/>
</dbReference>
<evidence type="ECO:0000256" key="1">
    <source>
        <dbReference type="ARBA" id="ARBA00007381"/>
    </source>
</evidence>
<dbReference type="InterPro" id="IPR013126">
    <property type="entry name" value="Hsp_70_fam"/>
</dbReference>
<feature type="non-terminal residue" evidence="4">
    <location>
        <position position="1"/>
    </location>
</feature>
<dbReference type="InterPro" id="IPR043129">
    <property type="entry name" value="ATPase_NBD"/>
</dbReference>
<dbReference type="EMBL" id="KV426284">
    <property type="protein sequence ID" value="KZV83200.1"/>
    <property type="molecule type" value="Genomic_DNA"/>
</dbReference>
<evidence type="ECO:0000256" key="2">
    <source>
        <dbReference type="ARBA" id="ARBA00022741"/>
    </source>
</evidence>
<dbReference type="AlphaFoldDB" id="A0A165CVC6"/>